<organism evidence="8 9">
    <name type="scientific">Candida albicans</name>
    <name type="common">Yeast</name>
    <dbReference type="NCBI Taxonomy" id="5476"/>
    <lineage>
        <taxon>Eukaryota</taxon>
        <taxon>Fungi</taxon>
        <taxon>Dikarya</taxon>
        <taxon>Ascomycota</taxon>
        <taxon>Saccharomycotina</taxon>
        <taxon>Pichiomycetes</taxon>
        <taxon>Debaryomycetaceae</taxon>
        <taxon>Candida/Lodderomyces clade</taxon>
        <taxon>Candida</taxon>
    </lineage>
</organism>
<evidence type="ECO:0000256" key="3">
    <source>
        <dbReference type="ARBA" id="ARBA00022448"/>
    </source>
</evidence>
<sequence length="199" mass="23600">MTEIHLDQTSQKIPDPVKFVSIEELHAFPLPKALESLPPSVFQQFLESKDLLQGYLKQLKAYQEKQSEIIDQLGELDNILENVIHKQLIKDYAALVDKINQQIKSINIIYQEFLNLETYQYQLLSNNFNQDILKLKFKKLLEKTNQDSLNIVKNYHEKGESTDDDFNNMIENFKESRKLYHSRKEKLHRWEEERVSGFV</sequence>
<comment type="similarity">
    <text evidence="2">Belongs to the VPS37 family.</text>
</comment>
<dbReference type="InterPro" id="IPR009851">
    <property type="entry name" value="Mod_r"/>
</dbReference>
<dbReference type="GO" id="GO:0072666">
    <property type="term" value="P:establishment of protein localization to vacuole"/>
    <property type="evidence" value="ECO:0007669"/>
    <property type="project" value="UniProtKB-ARBA"/>
</dbReference>
<dbReference type="Proteomes" id="UP000536275">
    <property type="component" value="Unassembled WGS sequence"/>
</dbReference>
<keyword evidence="4" id="KW-0967">Endosome</keyword>
<dbReference type="Gene3D" id="1.10.287.660">
    <property type="entry name" value="Helix hairpin bin"/>
    <property type="match status" value="1"/>
</dbReference>
<comment type="subcellular location">
    <subcellularLocation>
        <location evidence="1">Endosome</location>
    </subcellularLocation>
</comment>
<accession>A0A8H6F758</accession>
<evidence type="ECO:0000256" key="2">
    <source>
        <dbReference type="ARBA" id="ARBA00007617"/>
    </source>
</evidence>
<dbReference type="GO" id="GO:0006886">
    <property type="term" value="P:intracellular protein transport"/>
    <property type="evidence" value="ECO:0007669"/>
    <property type="project" value="UniProtKB-ARBA"/>
</dbReference>
<evidence type="ECO:0000256" key="4">
    <source>
        <dbReference type="ARBA" id="ARBA00022753"/>
    </source>
</evidence>
<dbReference type="GO" id="GO:0043162">
    <property type="term" value="P:ubiquitin-dependent protein catabolic process via the multivesicular body sorting pathway"/>
    <property type="evidence" value="ECO:0007669"/>
    <property type="project" value="UniProtKB-ARBA"/>
</dbReference>
<dbReference type="SMR" id="A0A8H6F758"/>
<dbReference type="AlphaFoldDB" id="A0A8H6F758"/>
<dbReference type="InterPro" id="IPR037202">
    <property type="entry name" value="ESCRT_assembly_dom"/>
</dbReference>
<keyword evidence="3 6" id="KW-0813">Transport</keyword>
<proteinExistence type="inferred from homology"/>
<evidence type="ECO:0000256" key="6">
    <source>
        <dbReference type="PROSITE-ProRule" id="PRU00646"/>
    </source>
</evidence>
<evidence type="ECO:0000259" key="7">
    <source>
        <dbReference type="PROSITE" id="PS51314"/>
    </source>
</evidence>
<name>A0A8H6F758_CANAX</name>
<dbReference type="PROSITE" id="PS51314">
    <property type="entry name" value="VPS37_C"/>
    <property type="match status" value="1"/>
</dbReference>
<protein>
    <recommendedName>
        <fullName evidence="7">VPS37 C-terminal domain-containing protein</fullName>
    </recommendedName>
</protein>
<gene>
    <name evidence="8" type="ORF">FOB64_000430</name>
</gene>
<dbReference type="InterPro" id="IPR029012">
    <property type="entry name" value="Helix_hairpin_bin_sf"/>
</dbReference>
<evidence type="ECO:0000256" key="5">
    <source>
        <dbReference type="ARBA" id="ARBA00022927"/>
    </source>
</evidence>
<keyword evidence="5 6" id="KW-0653">Protein transport</keyword>
<comment type="caution">
    <text evidence="8">The sequence shown here is derived from an EMBL/GenBank/DDBJ whole genome shotgun (WGS) entry which is preliminary data.</text>
</comment>
<feature type="domain" description="VPS37 C-terminal" evidence="7">
    <location>
        <begin position="111"/>
        <end position="199"/>
    </location>
</feature>
<dbReference type="EMBL" id="JABWAD010000007">
    <property type="protein sequence ID" value="KAF6072387.1"/>
    <property type="molecule type" value="Genomic_DNA"/>
</dbReference>
<dbReference type="Pfam" id="PF07200">
    <property type="entry name" value="Mod_r"/>
    <property type="match status" value="1"/>
</dbReference>
<evidence type="ECO:0000313" key="9">
    <source>
        <dbReference type="Proteomes" id="UP000536275"/>
    </source>
</evidence>
<dbReference type="SUPFAM" id="SSF140111">
    <property type="entry name" value="Endosomal sorting complex assembly domain"/>
    <property type="match status" value="1"/>
</dbReference>
<evidence type="ECO:0000256" key="1">
    <source>
        <dbReference type="ARBA" id="ARBA00004177"/>
    </source>
</evidence>
<reference evidence="8 9" key="1">
    <citation type="submission" date="2020-03" db="EMBL/GenBank/DDBJ databases">
        <title>FDA dAtabase for Regulatory Grade micrObial Sequences (FDA-ARGOS): Supporting development and validation of Infectious Disease Dx tests.</title>
        <authorList>
            <person name="Campos J."/>
            <person name="Goldberg B."/>
            <person name="Tallon L."/>
            <person name="Sadzewicz L."/>
            <person name="Vavikolanu K."/>
            <person name="Mehta A."/>
            <person name="Aluvathingal J."/>
            <person name="Nadendla S."/>
            <person name="Nandy P."/>
            <person name="Geyer C."/>
            <person name="Yan Y."/>
            <person name="Sichtig H."/>
        </authorList>
    </citation>
    <scope>NUCLEOTIDE SEQUENCE [LARGE SCALE GENOMIC DNA]</scope>
    <source>
        <strain evidence="8 9">FDAARGOS_656</strain>
    </source>
</reference>
<evidence type="ECO:0000313" key="8">
    <source>
        <dbReference type="EMBL" id="KAF6072387.1"/>
    </source>
</evidence>
<dbReference type="GO" id="GO:0000813">
    <property type="term" value="C:ESCRT I complex"/>
    <property type="evidence" value="ECO:0007669"/>
    <property type="project" value="UniProtKB-ARBA"/>
</dbReference>